<feature type="domain" description="CheR-type methyltransferase" evidence="6">
    <location>
        <begin position="28"/>
        <end position="305"/>
    </location>
</feature>
<dbReference type="PIRSF" id="PIRSF000410">
    <property type="entry name" value="CheR"/>
    <property type="match status" value="1"/>
</dbReference>
<comment type="catalytic activity">
    <reaction evidence="1">
        <text>L-glutamyl-[protein] + S-adenosyl-L-methionine = [protein]-L-glutamate 5-O-methyl ester + S-adenosyl-L-homocysteine</text>
        <dbReference type="Rhea" id="RHEA:24452"/>
        <dbReference type="Rhea" id="RHEA-COMP:10208"/>
        <dbReference type="Rhea" id="RHEA-COMP:10311"/>
        <dbReference type="ChEBI" id="CHEBI:29973"/>
        <dbReference type="ChEBI" id="CHEBI:57856"/>
        <dbReference type="ChEBI" id="CHEBI:59789"/>
        <dbReference type="ChEBI" id="CHEBI:82795"/>
        <dbReference type="EC" id="2.1.1.80"/>
    </reaction>
</comment>
<keyword evidence="8" id="KW-1185">Reference proteome</keyword>
<dbReference type="Proteomes" id="UP000461162">
    <property type="component" value="Unassembled WGS sequence"/>
</dbReference>
<dbReference type="GO" id="GO:0008983">
    <property type="term" value="F:protein-glutamate O-methyltransferase activity"/>
    <property type="evidence" value="ECO:0007669"/>
    <property type="project" value="UniProtKB-EC"/>
</dbReference>
<dbReference type="Pfam" id="PF01739">
    <property type="entry name" value="CheR"/>
    <property type="match status" value="1"/>
</dbReference>
<name>A0A7K1KN25_9BACT</name>
<evidence type="ECO:0000256" key="1">
    <source>
        <dbReference type="ARBA" id="ARBA00001541"/>
    </source>
</evidence>
<gene>
    <name evidence="7" type="ORF">GKC30_07395</name>
</gene>
<dbReference type="RefSeq" id="WP_155933615.1">
    <property type="nucleotide sequence ID" value="NZ_WODC01000004.1"/>
</dbReference>
<dbReference type="GO" id="GO:0032259">
    <property type="term" value="P:methylation"/>
    <property type="evidence" value="ECO:0007669"/>
    <property type="project" value="UniProtKB-KW"/>
</dbReference>
<dbReference type="PANTHER" id="PTHR24422">
    <property type="entry name" value="CHEMOTAXIS PROTEIN METHYLTRANSFERASE"/>
    <property type="match status" value="1"/>
</dbReference>
<dbReference type="SMART" id="SM00138">
    <property type="entry name" value="MeTrc"/>
    <property type="match status" value="1"/>
</dbReference>
<evidence type="ECO:0000256" key="3">
    <source>
        <dbReference type="ARBA" id="ARBA00022603"/>
    </source>
</evidence>
<evidence type="ECO:0000313" key="7">
    <source>
        <dbReference type="EMBL" id="MUM77450.1"/>
    </source>
</evidence>
<dbReference type="InterPro" id="IPR000780">
    <property type="entry name" value="CheR_MeTrfase"/>
</dbReference>
<dbReference type="AlphaFoldDB" id="A0A7K1KN25"/>
<evidence type="ECO:0000259" key="6">
    <source>
        <dbReference type="PROSITE" id="PS50123"/>
    </source>
</evidence>
<reference evidence="7 8" key="1">
    <citation type="submission" date="2019-11" db="EMBL/GenBank/DDBJ databases">
        <title>Pseudodesulfovibrio alkaliphilus, sp. nov., an alkaliphilic sulfate-reducing bacteria from mud volcano of Taman peninsula, Russia.</title>
        <authorList>
            <person name="Frolova A."/>
            <person name="Merkel A.Y."/>
            <person name="Slobodkin A.I."/>
        </authorList>
    </citation>
    <scope>NUCLEOTIDE SEQUENCE [LARGE SCALE GENOMIC DNA]</scope>
    <source>
        <strain evidence="7 8">F-1</strain>
    </source>
</reference>
<dbReference type="InterPro" id="IPR026024">
    <property type="entry name" value="Chemotaxis_MeTrfase_CheR"/>
</dbReference>
<proteinExistence type="predicted"/>
<dbReference type="SUPFAM" id="SSF53335">
    <property type="entry name" value="S-adenosyl-L-methionine-dependent methyltransferases"/>
    <property type="match status" value="1"/>
</dbReference>
<dbReference type="EC" id="2.1.1.80" evidence="2"/>
<sequence>MNKDTRLAAGGNQGLDREALDRTMANTMNLFRAEMGDGEFRRFSELIQSEFGIKMPPTKKVLLQSRFQKRLRALGMRSYKEYCDYVFSEEGRERERSHLVDVVTTNTTHFFREPKHWEIMNTMVLPELWGRGIGRGMPLRLWSAGCSSGEEPYTLAMLLSEFTNRAQGFDFAILATDISREILQKAMRAVYPMEKVEEIPQTMRKRYLLKSKTKPLFKIDAPLRSKVSFQQLNFMEDFRIQEPQDIIFCRNVVIYFDRDTQVVLFNKFCNHLKPGGYLFIGHSESLSGMRLPLRQIAPTVFQKIG</sequence>
<dbReference type="Gene3D" id="1.10.155.10">
    <property type="entry name" value="Chemotaxis receptor methyltransferase CheR, N-terminal domain"/>
    <property type="match status" value="1"/>
</dbReference>
<evidence type="ECO:0000313" key="8">
    <source>
        <dbReference type="Proteomes" id="UP000461162"/>
    </source>
</evidence>
<dbReference type="InterPro" id="IPR022641">
    <property type="entry name" value="CheR_N"/>
</dbReference>
<evidence type="ECO:0000256" key="5">
    <source>
        <dbReference type="ARBA" id="ARBA00022691"/>
    </source>
</evidence>
<evidence type="ECO:0000256" key="4">
    <source>
        <dbReference type="ARBA" id="ARBA00022679"/>
    </source>
</evidence>
<organism evidence="7 8">
    <name type="scientific">Pseudodesulfovibrio alkaliphilus</name>
    <dbReference type="NCBI Taxonomy" id="2661613"/>
    <lineage>
        <taxon>Bacteria</taxon>
        <taxon>Pseudomonadati</taxon>
        <taxon>Thermodesulfobacteriota</taxon>
        <taxon>Desulfovibrionia</taxon>
        <taxon>Desulfovibrionales</taxon>
        <taxon>Desulfovibrionaceae</taxon>
    </lineage>
</organism>
<dbReference type="Gene3D" id="3.40.50.150">
    <property type="entry name" value="Vaccinia Virus protein VP39"/>
    <property type="match status" value="1"/>
</dbReference>
<keyword evidence="3" id="KW-0489">Methyltransferase</keyword>
<dbReference type="PROSITE" id="PS50123">
    <property type="entry name" value="CHER"/>
    <property type="match status" value="1"/>
</dbReference>
<dbReference type="Pfam" id="PF03705">
    <property type="entry name" value="CheR_N"/>
    <property type="match status" value="1"/>
</dbReference>
<dbReference type="InterPro" id="IPR036804">
    <property type="entry name" value="CheR_N_sf"/>
</dbReference>
<dbReference type="SUPFAM" id="SSF47757">
    <property type="entry name" value="Chemotaxis receptor methyltransferase CheR, N-terminal domain"/>
    <property type="match status" value="1"/>
</dbReference>
<dbReference type="PRINTS" id="PR00996">
    <property type="entry name" value="CHERMTFRASE"/>
</dbReference>
<keyword evidence="5" id="KW-0949">S-adenosyl-L-methionine</keyword>
<dbReference type="InterPro" id="IPR050903">
    <property type="entry name" value="Bact_Chemotaxis_MeTrfase"/>
</dbReference>
<dbReference type="PANTHER" id="PTHR24422:SF26">
    <property type="entry name" value="CHEMOTAXIS PROTEIN METHYLTRANSFERASE"/>
    <property type="match status" value="1"/>
</dbReference>
<dbReference type="InterPro" id="IPR029063">
    <property type="entry name" value="SAM-dependent_MTases_sf"/>
</dbReference>
<protein>
    <recommendedName>
        <fullName evidence="2">protein-glutamate O-methyltransferase</fullName>
        <ecNumber evidence="2">2.1.1.80</ecNumber>
    </recommendedName>
</protein>
<dbReference type="EMBL" id="WODC01000004">
    <property type="protein sequence ID" value="MUM77450.1"/>
    <property type="molecule type" value="Genomic_DNA"/>
</dbReference>
<evidence type="ECO:0000256" key="2">
    <source>
        <dbReference type="ARBA" id="ARBA00012534"/>
    </source>
</evidence>
<dbReference type="InterPro" id="IPR022642">
    <property type="entry name" value="CheR_C"/>
</dbReference>
<keyword evidence="4" id="KW-0808">Transferase</keyword>
<accession>A0A7K1KN25</accession>
<comment type="caution">
    <text evidence="7">The sequence shown here is derived from an EMBL/GenBank/DDBJ whole genome shotgun (WGS) entry which is preliminary data.</text>
</comment>